<feature type="coiled-coil region" evidence="1">
    <location>
        <begin position="66"/>
        <end position="100"/>
    </location>
</feature>
<accession>A0A212SFN2</accession>
<protein>
    <submittedName>
        <fullName evidence="2">Uncharacterized protein</fullName>
    </submittedName>
</protein>
<sequence length="269" mass="30710">MTIQRNRVHDDVANALAIRLAARAETCRPVRERFLLYTQKSLVYAQSHDRAIWLACVRYFAAHKHLEETTETREDNTLKIAALQKERQRALDKLKRERALTIYGVLLKYNILLVYLVDRDEIVELIQSCLRDCDLLILTQDSTDLTIEDPRLATLVATVRKLVEQLAIEAERYDIIDHVGFEIERNAIIESMRGLAVEVEDAILLLSRQPATTLGGLRAKLYLFKACDELSSDGDAMAALKLSMCRDLDRLLRYLGNRTPLLGAKTSKK</sequence>
<dbReference type="AlphaFoldDB" id="A0A212SFN2"/>
<keyword evidence="3" id="KW-1185">Reference proteome</keyword>
<evidence type="ECO:0000256" key="1">
    <source>
        <dbReference type="SAM" id="Coils"/>
    </source>
</evidence>
<proteinExistence type="predicted"/>
<dbReference type="Proteomes" id="UP000198418">
    <property type="component" value="Unassembled WGS sequence"/>
</dbReference>
<evidence type="ECO:0000313" key="2">
    <source>
        <dbReference type="EMBL" id="SNB84365.1"/>
    </source>
</evidence>
<name>A0A212SFN2_RHOAC</name>
<gene>
    <name evidence="2" type="ORF">SAMN06265338_13514</name>
</gene>
<dbReference type="EMBL" id="FYDG01000035">
    <property type="protein sequence ID" value="SNB84365.1"/>
    <property type="molecule type" value="Genomic_DNA"/>
</dbReference>
<reference evidence="3" key="1">
    <citation type="submission" date="2017-06" db="EMBL/GenBank/DDBJ databases">
        <authorList>
            <person name="Varghese N."/>
            <person name="Submissions S."/>
        </authorList>
    </citation>
    <scope>NUCLEOTIDE SEQUENCE [LARGE SCALE GENOMIC DNA]</scope>
    <source>
        <strain evidence="3">DSM 137</strain>
    </source>
</reference>
<organism evidence="2 3">
    <name type="scientific">Rhodoblastus acidophilus</name>
    <name type="common">Rhodopseudomonas acidophila</name>
    <dbReference type="NCBI Taxonomy" id="1074"/>
    <lineage>
        <taxon>Bacteria</taxon>
        <taxon>Pseudomonadati</taxon>
        <taxon>Pseudomonadota</taxon>
        <taxon>Alphaproteobacteria</taxon>
        <taxon>Hyphomicrobiales</taxon>
        <taxon>Rhodoblastaceae</taxon>
        <taxon>Rhodoblastus</taxon>
    </lineage>
</organism>
<keyword evidence="1" id="KW-0175">Coiled coil</keyword>
<evidence type="ECO:0000313" key="3">
    <source>
        <dbReference type="Proteomes" id="UP000198418"/>
    </source>
</evidence>